<evidence type="ECO:0000313" key="3">
    <source>
        <dbReference type="EMBL" id="SDZ79865.1"/>
    </source>
</evidence>
<gene>
    <name evidence="3" type="ORF">SAMN04487990_102119</name>
</gene>
<dbReference type="PROSITE" id="PS51257">
    <property type="entry name" value="PROKAR_LIPOPROTEIN"/>
    <property type="match status" value="1"/>
</dbReference>
<keyword evidence="1" id="KW-0732">Signal</keyword>
<dbReference type="AlphaFoldDB" id="A0A1H3VYB9"/>
<sequence>MNNKTIKMRNIILIALLGITFACKAQNPIISIHDKNAEIITDSYLKDINYDLDKFVGTWLYTNGNTSLISSLNKRSKCIMMIGMRIY</sequence>
<feature type="signal peptide" evidence="1">
    <location>
        <begin position="1"/>
        <end position="25"/>
    </location>
</feature>
<dbReference type="InterPro" id="IPR046551">
    <property type="entry name" value="DUF6705"/>
</dbReference>
<proteinExistence type="predicted"/>
<evidence type="ECO:0000313" key="4">
    <source>
        <dbReference type="Proteomes" id="UP000198846"/>
    </source>
</evidence>
<name>A0A1H3VYB9_BIZPA</name>
<dbReference type="STRING" id="283786.SAMN04487990_102119"/>
<dbReference type="Pfam" id="PF20448">
    <property type="entry name" value="DUF6705"/>
    <property type="match status" value="1"/>
</dbReference>
<feature type="domain" description="DUF6705" evidence="2">
    <location>
        <begin position="8"/>
        <end position="76"/>
    </location>
</feature>
<evidence type="ECO:0000259" key="2">
    <source>
        <dbReference type="Pfam" id="PF20448"/>
    </source>
</evidence>
<evidence type="ECO:0000256" key="1">
    <source>
        <dbReference type="SAM" id="SignalP"/>
    </source>
</evidence>
<reference evidence="3 4" key="1">
    <citation type="submission" date="2016-10" db="EMBL/GenBank/DDBJ databases">
        <authorList>
            <person name="de Groot N.N."/>
        </authorList>
    </citation>
    <scope>NUCLEOTIDE SEQUENCE [LARGE SCALE GENOMIC DNA]</scope>
    <source>
        <strain evidence="3 4">DSM 23842</strain>
    </source>
</reference>
<dbReference type="Proteomes" id="UP000198846">
    <property type="component" value="Unassembled WGS sequence"/>
</dbReference>
<feature type="chain" id="PRO_5011656336" description="DUF6705 domain-containing protein" evidence="1">
    <location>
        <begin position="26"/>
        <end position="87"/>
    </location>
</feature>
<protein>
    <recommendedName>
        <fullName evidence="2">DUF6705 domain-containing protein</fullName>
    </recommendedName>
</protein>
<dbReference type="EMBL" id="FNQK01000002">
    <property type="protein sequence ID" value="SDZ79865.1"/>
    <property type="molecule type" value="Genomic_DNA"/>
</dbReference>
<keyword evidence="4" id="KW-1185">Reference proteome</keyword>
<organism evidence="3 4">
    <name type="scientific">Bizionia paragorgiae</name>
    <dbReference type="NCBI Taxonomy" id="283786"/>
    <lineage>
        <taxon>Bacteria</taxon>
        <taxon>Pseudomonadati</taxon>
        <taxon>Bacteroidota</taxon>
        <taxon>Flavobacteriia</taxon>
        <taxon>Flavobacteriales</taxon>
        <taxon>Flavobacteriaceae</taxon>
        <taxon>Bizionia</taxon>
    </lineage>
</organism>
<accession>A0A1H3VYB9</accession>